<name>A0A3R5QZT3_9CLOT</name>
<protein>
    <recommendedName>
        <fullName evidence="5 8">Aldose 1-epimerase</fullName>
        <ecNumber evidence="4 8">5.1.3.3</ecNumber>
    </recommendedName>
</protein>
<comment type="catalytic activity">
    <reaction evidence="1 8">
        <text>alpha-D-glucose = beta-D-glucose</text>
        <dbReference type="Rhea" id="RHEA:10264"/>
        <dbReference type="ChEBI" id="CHEBI:15903"/>
        <dbReference type="ChEBI" id="CHEBI:17925"/>
        <dbReference type="EC" id="5.1.3.3"/>
    </reaction>
</comment>
<dbReference type="GO" id="GO:0004034">
    <property type="term" value="F:aldose 1-epimerase activity"/>
    <property type="evidence" value="ECO:0007669"/>
    <property type="project" value="UniProtKB-EC"/>
</dbReference>
<gene>
    <name evidence="12" type="ORF">C1I91_17735</name>
</gene>
<evidence type="ECO:0000256" key="2">
    <source>
        <dbReference type="ARBA" id="ARBA00005028"/>
    </source>
</evidence>
<reference evidence="12 13" key="1">
    <citation type="submission" date="2018-01" db="EMBL/GenBank/DDBJ databases">
        <title>Genome Sequencing and Assembly of Anaerobacter polyendosporus strain CT4.</title>
        <authorList>
            <person name="Tachaapaikoon C."/>
            <person name="Sutheeworapong S."/>
            <person name="Jenjaroenpun P."/>
            <person name="Wongsurawat T."/>
            <person name="Nookeaw I."/>
            <person name="Cheawchanlertfa P."/>
            <person name="Kosugi A."/>
            <person name="Cheevadhanarak S."/>
            <person name="Ratanakhanokchai K."/>
        </authorList>
    </citation>
    <scope>NUCLEOTIDE SEQUENCE [LARGE SCALE GENOMIC DNA]</scope>
    <source>
        <strain evidence="12 13">CT4</strain>
    </source>
</reference>
<evidence type="ECO:0000256" key="4">
    <source>
        <dbReference type="ARBA" id="ARBA00013185"/>
    </source>
</evidence>
<dbReference type="InterPro" id="IPR047215">
    <property type="entry name" value="Galactose_mutarotase-like"/>
</dbReference>
<dbReference type="Pfam" id="PF01263">
    <property type="entry name" value="Aldose_epim"/>
    <property type="match status" value="1"/>
</dbReference>
<dbReference type="CDD" id="cd09019">
    <property type="entry name" value="galactose_mutarotase_like"/>
    <property type="match status" value="1"/>
</dbReference>
<dbReference type="GO" id="GO:0005737">
    <property type="term" value="C:cytoplasm"/>
    <property type="evidence" value="ECO:0007669"/>
    <property type="project" value="TreeGrafter"/>
</dbReference>
<dbReference type="Proteomes" id="UP000286268">
    <property type="component" value="Chromosome"/>
</dbReference>
<feature type="active site" description="Proton acceptor" evidence="9">
    <location>
        <position position="312"/>
    </location>
</feature>
<dbReference type="InterPro" id="IPR015443">
    <property type="entry name" value="Aldose_1-epimerase"/>
</dbReference>
<sequence>MGYSFKTIGSYEGKDLIEYTIENKNKVRVSVLNLGGTITGIFTPDKNGEFKNIVLGYENIDDYFDNEAYYGAVIGRFAGRIYTGKIEIDGKNYELETNHLGVNNLHGGSYGYHTKLWNVCGFEDKDQVGLVLEYTSVDGEAGFPGEVKLIVKYFLNDENEFFFTIEGETDKATVLNITNHSYFNLSGNAERNALKHKLKIEASNYLELSEDFGATGKEIEVAGTPFDFRVEKEIGKEVIADDYQIKAGGGYDHPFKFDNEIGLAELKDEESGRAMTVTTNNPYVVIYTTNYPVDRKLYNGNLPEKRMAVCLETQNAPIGFDGCNKEQSLLNPGEKYSRWTKYKFYTV</sequence>
<dbReference type="InterPro" id="IPR014718">
    <property type="entry name" value="GH-type_carb-bd"/>
</dbReference>
<evidence type="ECO:0000256" key="9">
    <source>
        <dbReference type="PIRSR" id="PIRSR005096-1"/>
    </source>
</evidence>
<dbReference type="InterPro" id="IPR018052">
    <property type="entry name" value="Ald1_epimerase_CS"/>
</dbReference>
<evidence type="ECO:0000313" key="12">
    <source>
        <dbReference type="EMBL" id="QAA33339.1"/>
    </source>
</evidence>
<keyword evidence="13" id="KW-1185">Reference proteome</keyword>
<comment type="similarity">
    <text evidence="3 8">Belongs to the aldose epimerase family.</text>
</comment>
<evidence type="ECO:0000256" key="7">
    <source>
        <dbReference type="ARBA" id="ARBA00023277"/>
    </source>
</evidence>
<keyword evidence="6 8" id="KW-0413">Isomerase</keyword>
<accession>A0A3R5QZT3</accession>
<evidence type="ECO:0000256" key="6">
    <source>
        <dbReference type="ARBA" id="ARBA00023235"/>
    </source>
</evidence>
<dbReference type="EMBL" id="CP025746">
    <property type="protein sequence ID" value="QAA33339.1"/>
    <property type="molecule type" value="Genomic_DNA"/>
</dbReference>
<dbReference type="AlphaFoldDB" id="A0A3R5QZT3"/>
<feature type="binding site" evidence="11">
    <location>
        <begin position="180"/>
        <end position="182"/>
    </location>
    <ligand>
        <name>beta-D-galactose</name>
        <dbReference type="ChEBI" id="CHEBI:27667"/>
    </ligand>
</feature>
<evidence type="ECO:0000256" key="1">
    <source>
        <dbReference type="ARBA" id="ARBA00001614"/>
    </source>
</evidence>
<evidence type="ECO:0000256" key="5">
    <source>
        <dbReference type="ARBA" id="ARBA00014165"/>
    </source>
</evidence>
<proteinExistence type="inferred from homology"/>
<comment type="pathway">
    <text evidence="2 8">Carbohydrate metabolism; hexose metabolism.</text>
</comment>
<evidence type="ECO:0000313" key="13">
    <source>
        <dbReference type="Proteomes" id="UP000286268"/>
    </source>
</evidence>
<dbReference type="GO" id="GO:0006006">
    <property type="term" value="P:glucose metabolic process"/>
    <property type="evidence" value="ECO:0007669"/>
    <property type="project" value="TreeGrafter"/>
</dbReference>
<dbReference type="KEGG" id="cmah:C1I91_17735"/>
<evidence type="ECO:0000256" key="10">
    <source>
        <dbReference type="PIRSR" id="PIRSR005096-2"/>
    </source>
</evidence>
<dbReference type="PROSITE" id="PS00545">
    <property type="entry name" value="ALDOSE_1_EPIMERASE"/>
    <property type="match status" value="1"/>
</dbReference>
<dbReference type="PANTHER" id="PTHR10091">
    <property type="entry name" value="ALDOSE-1-EPIMERASE"/>
    <property type="match status" value="1"/>
</dbReference>
<dbReference type="GO" id="GO:0030246">
    <property type="term" value="F:carbohydrate binding"/>
    <property type="evidence" value="ECO:0007669"/>
    <property type="project" value="InterPro"/>
</dbReference>
<dbReference type="EC" id="5.1.3.3" evidence="4 8"/>
<evidence type="ECO:0000256" key="8">
    <source>
        <dbReference type="PIRNR" id="PIRNR005096"/>
    </source>
</evidence>
<dbReference type="PANTHER" id="PTHR10091:SF0">
    <property type="entry name" value="GALACTOSE MUTAROTASE"/>
    <property type="match status" value="1"/>
</dbReference>
<dbReference type="InterPro" id="IPR008183">
    <property type="entry name" value="Aldose_1/G6P_1-epimerase"/>
</dbReference>
<dbReference type="InterPro" id="IPR011013">
    <property type="entry name" value="Gal_mutarotase_sf_dom"/>
</dbReference>
<dbReference type="GO" id="GO:0033499">
    <property type="term" value="P:galactose catabolic process via UDP-galactose, Leloir pathway"/>
    <property type="evidence" value="ECO:0007669"/>
    <property type="project" value="TreeGrafter"/>
</dbReference>
<dbReference type="RefSeq" id="WP_128214062.1">
    <property type="nucleotide sequence ID" value="NZ_CP025746.1"/>
</dbReference>
<dbReference type="OrthoDB" id="9779408at2"/>
<keyword evidence="7 8" id="KW-0119">Carbohydrate metabolism</keyword>
<dbReference type="Gene3D" id="2.70.98.10">
    <property type="match status" value="1"/>
</dbReference>
<evidence type="ECO:0000256" key="11">
    <source>
        <dbReference type="PIRSR" id="PIRSR005096-3"/>
    </source>
</evidence>
<feature type="active site" description="Proton donor" evidence="9">
    <location>
        <position position="180"/>
    </location>
</feature>
<dbReference type="UniPathway" id="UPA00242"/>
<feature type="binding site" evidence="10">
    <location>
        <position position="252"/>
    </location>
    <ligand>
        <name>beta-D-galactose</name>
        <dbReference type="ChEBI" id="CHEBI:27667"/>
    </ligand>
</feature>
<evidence type="ECO:0000256" key="3">
    <source>
        <dbReference type="ARBA" id="ARBA00006206"/>
    </source>
</evidence>
<organism evidence="12 13">
    <name type="scientific">Clostridium manihotivorum</name>
    <dbReference type="NCBI Taxonomy" id="2320868"/>
    <lineage>
        <taxon>Bacteria</taxon>
        <taxon>Bacillati</taxon>
        <taxon>Bacillota</taxon>
        <taxon>Clostridia</taxon>
        <taxon>Eubacteriales</taxon>
        <taxon>Clostridiaceae</taxon>
        <taxon>Clostridium</taxon>
    </lineage>
</organism>
<dbReference type="SUPFAM" id="SSF74650">
    <property type="entry name" value="Galactose mutarotase-like"/>
    <property type="match status" value="1"/>
</dbReference>
<dbReference type="PIRSF" id="PIRSF005096">
    <property type="entry name" value="GALM"/>
    <property type="match status" value="1"/>
</dbReference>